<dbReference type="Proteomes" id="UP001378956">
    <property type="component" value="Unassembled WGS sequence"/>
</dbReference>
<keyword evidence="3" id="KW-1185">Reference proteome</keyword>
<organism evidence="2 3">
    <name type="scientific">Pedobacter panaciterrae</name>
    <dbReference type="NCBI Taxonomy" id="363849"/>
    <lineage>
        <taxon>Bacteria</taxon>
        <taxon>Pseudomonadati</taxon>
        <taxon>Bacteroidota</taxon>
        <taxon>Sphingobacteriia</taxon>
        <taxon>Sphingobacteriales</taxon>
        <taxon>Sphingobacteriaceae</taxon>
        <taxon>Pedobacter</taxon>
    </lineage>
</organism>
<evidence type="ECO:0008006" key="4">
    <source>
        <dbReference type="Google" id="ProtNLM"/>
    </source>
</evidence>
<gene>
    <name evidence="2" type="ORF">WAE58_21545</name>
</gene>
<feature type="transmembrane region" description="Helical" evidence="1">
    <location>
        <begin position="31"/>
        <end position="53"/>
    </location>
</feature>
<sequence length="58" mass="6571">MKGELITSADELLKLADNRKAVVFRDTPQKAAAFFISMPLRVIAGFISHKLLYTYNKK</sequence>
<comment type="caution">
    <text evidence="2">The sequence shown here is derived from an EMBL/GenBank/DDBJ whole genome shotgun (WGS) entry which is preliminary data.</text>
</comment>
<keyword evidence="1" id="KW-1133">Transmembrane helix</keyword>
<evidence type="ECO:0000256" key="1">
    <source>
        <dbReference type="SAM" id="Phobius"/>
    </source>
</evidence>
<keyword evidence="1" id="KW-0812">Transmembrane</keyword>
<reference evidence="2 3" key="1">
    <citation type="submission" date="2024-03" db="EMBL/GenBank/DDBJ databases">
        <title>Sequence of Lycoming College Course Isolates.</title>
        <authorList>
            <person name="Plotts O."/>
            <person name="Newman J."/>
        </authorList>
    </citation>
    <scope>NUCLEOTIDE SEQUENCE [LARGE SCALE GENOMIC DNA]</scope>
    <source>
        <strain evidence="2 3">CJB-3</strain>
    </source>
</reference>
<keyword evidence="1" id="KW-0472">Membrane</keyword>
<name>A0ABU8NS05_9SPHI</name>
<evidence type="ECO:0000313" key="3">
    <source>
        <dbReference type="Proteomes" id="UP001378956"/>
    </source>
</evidence>
<evidence type="ECO:0000313" key="2">
    <source>
        <dbReference type="EMBL" id="MEJ2905044.1"/>
    </source>
</evidence>
<proteinExistence type="predicted"/>
<dbReference type="RefSeq" id="WP_337717512.1">
    <property type="nucleotide sequence ID" value="NZ_JBBEUB010000009.1"/>
</dbReference>
<accession>A0ABU8NS05</accession>
<protein>
    <recommendedName>
        <fullName evidence="4">Short subunit dehydrogenase</fullName>
    </recommendedName>
</protein>
<dbReference type="EMBL" id="JBBEUB010000009">
    <property type="protein sequence ID" value="MEJ2905044.1"/>
    <property type="molecule type" value="Genomic_DNA"/>
</dbReference>